<dbReference type="EMBL" id="JX684078">
    <property type="protein sequence ID" value="AGF92971.1"/>
    <property type="molecule type" value="Genomic_DNA"/>
</dbReference>
<evidence type="ECO:0000256" key="4">
    <source>
        <dbReference type="ARBA" id="ARBA00022993"/>
    </source>
</evidence>
<dbReference type="PIRSF" id="PIRSF004853">
    <property type="entry name" value="UCP004853"/>
    <property type="match status" value="1"/>
</dbReference>
<dbReference type="GO" id="GO:0015937">
    <property type="term" value="P:coenzyme A biosynthetic process"/>
    <property type="evidence" value="ECO:0007669"/>
    <property type="project" value="UniProtKB-KW"/>
</dbReference>
<dbReference type="InterPro" id="IPR002855">
    <property type="entry name" value="PPS/PS"/>
</dbReference>
<dbReference type="PANTHER" id="PTHR40695">
    <property type="entry name" value="4-PHOSPHOPANTOATE--BETA-ALANINE LIGASE"/>
    <property type="match status" value="1"/>
</dbReference>
<keyword evidence="3" id="KW-0067">ATP-binding</keyword>
<reference evidence="5" key="1">
    <citation type="journal article" date="2013" name="Syst. Appl. Microbiol.">
        <title>New insights into the archaeal diversity of a hypersaline microbial mat obtained by a metagenomic approach.</title>
        <authorList>
            <person name="Lopez-Lopez A."/>
            <person name="Richter M."/>
            <person name="Pena A."/>
            <person name="Tamames J."/>
            <person name="Rossello-Mora R."/>
        </authorList>
    </citation>
    <scope>NUCLEOTIDE SEQUENCE</scope>
</reference>
<dbReference type="Gene3D" id="3.40.50.12640">
    <property type="entry name" value="Phosphopantoate/pantothenate synthetase"/>
    <property type="match status" value="1"/>
</dbReference>
<proteinExistence type="inferred from homology"/>
<dbReference type="InterPro" id="IPR038138">
    <property type="entry name" value="PPS/PS_sf"/>
</dbReference>
<dbReference type="HAMAP" id="MF_02224">
    <property type="entry name" value="PPS"/>
    <property type="match status" value="1"/>
</dbReference>
<dbReference type="GO" id="GO:0005524">
    <property type="term" value="F:ATP binding"/>
    <property type="evidence" value="ECO:0007669"/>
    <property type="project" value="UniProtKB-KW"/>
</dbReference>
<organism evidence="5">
    <name type="scientific">uncultured organism</name>
    <dbReference type="NCBI Taxonomy" id="155900"/>
    <lineage>
        <taxon>unclassified sequences</taxon>
        <taxon>environmental samples</taxon>
    </lineage>
</organism>
<evidence type="ECO:0000256" key="3">
    <source>
        <dbReference type="ARBA" id="ARBA00022840"/>
    </source>
</evidence>
<dbReference type="GO" id="GO:0016874">
    <property type="term" value="F:ligase activity"/>
    <property type="evidence" value="ECO:0007669"/>
    <property type="project" value="UniProtKB-KW"/>
</dbReference>
<keyword evidence="1" id="KW-0436">Ligase</keyword>
<evidence type="ECO:0000313" key="5">
    <source>
        <dbReference type="EMBL" id="AGF92971.1"/>
    </source>
</evidence>
<dbReference type="NCBIfam" id="NF041123">
    <property type="entry name" value="phpantohe_syn_Arch"/>
    <property type="match status" value="1"/>
</dbReference>
<dbReference type="PANTHER" id="PTHR40695:SF1">
    <property type="entry name" value="4-PHOSPHOPANTOATE--BETA-ALANINE LIGASE"/>
    <property type="match status" value="1"/>
</dbReference>
<keyword evidence="4" id="KW-0173">Coenzyme A biosynthesis</keyword>
<evidence type="ECO:0000256" key="1">
    <source>
        <dbReference type="ARBA" id="ARBA00022598"/>
    </source>
</evidence>
<dbReference type="AlphaFoldDB" id="M1P0W3"/>
<dbReference type="Pfam" id="PF02006">
    <property type="entry name" value="PPS_PS"/>
    <property type="match status" value="1"/>
</dbReference>
<keyword evidence="2" id="KW-0547">Nucleotide-binding</keyword>
<evidence type="ECO:0000256" key="2">
    <source>
        <dbReference type="ARBA" id="ARBA00022741"/>
    </source>
</evidence>
<gene>
    <name evidence="5" type="ORF">FLSS-6_0026</name>
</gene>
<name>M1P0W3_9ZZZZ</name>
<accession>M1P0W3</accession>
<protein>
    <submittedName>
        <fullName evidence="5">Protein containing DUF137</fullName>
    </submittedName>
</protein>
<sequence length="243" mass="27370">MTEVPESHPRYESLKTREDLVEGVKKGITSEAGLIAHGRGEMFDYLLGEKTIPEAKRAAERSVQLMKEADNPVISVNGNVAALVPENIVKLSKRLDCKLEVNLFHRTDERIEKIVKELEKHGAEDVLGKDPDAEIPNLDHDRALCSEEGIYYSEVVLVPLEDGDRAQALKRMGKTVLTIDLNPLSRTAKAADVTIVDNIIRAVPYMIECEPSEEEFDNRENLSSILEYMSDRLLQLRDEDMAR</sequence>
<dbReference type="NCBIfam" id="NF010324">
    <property type="entry name" value="PRK13761.1"/>
    <property type="match status" value="1"/>
</dbReference>